<proteinExistence type="predicted"/>
<evidence type="ECO:0000313" key="2">
    <source>
        <dbReference type="EMBL" id="CAH2060750.1"/>
    </source>
</evidence>
<feature type="region of interest" description="Disordered" evidence="1">
    <location>
        <begin position="1"/>
        <end position="24"/>
    </location>
</feature>
<dbReference type="EMBL" id="OW152839">
    <property type="protein sequence ID" value="CAH2060750.1"/>
    <property type="molecule type" value="Genomic_DNA"/>
</dbReference>
<name>A0ABN8IL29_9NEOP</name>
<protein>
    <submittedName>
        <fullName evidence="2">Uncharacterized protein</fullName>
    </submittedName>
</protein>
<evidence type="ECO:0000256" key="1">
    <source>
        <dbReference type="SAM" id="MobiDB-lite"/>
    </source>
</evidence>
<keyword evidence="3" id="KW-1185">Reference proteome</keyword>
<evidence type="ECO:0000313" key="3">
    <source>
        <dbReference type="Proteomes" id="UP000837857"/>
    </source>
</evidence>
<dbReference type="Proteomes" id="UP000837857">
    <property type="component" value="Chromosome 27"/>
</dbReference>
<sequence>MPEFEVDSETALCGSGQEDDDDSWNAGFNAKTCESIYTTRERRSLGGLAVVQFHIYSAARISLNPAGATELDQRFGVVDGRV</sequence>
<organism evidence="2 3">
    <name type="scientific">Iphiclides podalirius</name>
    <name type="common">scarce swallowtail</name>
    <dbReference type="NCBI Taxonomy" id="110791"/>
    <lineage>
        <taxon>Eukaryota</taxon>
        <taxon>Metazoa</taxon>
        <taxon>Ecdysozoa</taxon>
        <taxon>Arthropoda</taxon>
        <taxon>Hexapoda</taxon>
        <taxon>Insecta</taxon>
        <taxon>Pterygota</taxon>
        <taxon>Neoptera</taxon>
        <taxon>Endopterygota</taxon>
        <taxon>Lepidoptera</taxon>
        <taxon>Glossata</taxon>
        <taxon>Ditrysia</taxon>
        <taxon>Papilionoidea</taxon>
        <taxon>Papilionidae</taxon>
        <taxon>Papilioninae</taxon>
        <taxon>Iphiclides</taxon>
    </lineage>
</organism>
<feature type="non-terminal residue" evidence="2">
    <location>
        <position position="1"/>
    </location>
</feature>
<reference evidence="2" key="1">
    <citation type="submission" date="2022-03" db="EMBL/GenBank/DDBJ databases">
        <authorList>
            <person name="Martin H S."/>
        </authorList>
    </citation>
    <scope>NUCLEOTIDE SEQUENCE</scope>
</reference>
<gene>
    <name evidence="2" type="ORF">IPOD504_LOCUS11170</name>
</gene>
<accession>A0ABN8IL29</accession>